<dbReference type="GO" id="GO:0006351">
    <property type="term" value="P:DNA-templated transcription"/>
    <property type="evidence" value="ECO:0007669"/>
    <property type="project" value="InterPro"/>
</dbReference>
<dbReference type="Pfam" id="PF03118">
    <property type="entry name" value="RNA_pol_A_CTD"/>
    <property type="match status" value="1"/>
</dbReference>
<accession>A0A6A7RUW8</accession>
<gene>
    <name evidence="2" type="ORF">CRU78_10340</name>
</gene>
<reference evidence="2 3" key="1">
    <citation type="submission" date="2017-09" db="EMBL/GenBank/DDBJ databases">
        <title>Metagenomic Analysis Reveals Denitrifying Candidatus Accumulibacter and Flanking Population as a Source of N2O.</title>
        <authorList>
            <person name="Gao H."/>
            <person name="Mao Y."/>
            <person name="Zhao X."/>
            <person name="Liu W.-T."/>
            <person name="Zhang T."/>
            <person name="Wells G."/>
        </authorList>
    </citation>
    <scope>NUCLEOTIDE SEQUENCE [LARGE SCALE GENOMIC DNA]</scope>
    <source>
        <strain evidence="2">CANDO_2_IC</strain>
    </source>
</reference>
<dbReference type="InterPro" id="IPR011260">
    <property type="entry name" value="RNAP_asu_C"/>
</dbReference>
<dbReference type="SUPFAM" id="SSF47789">
    <property type="entry name" value="C-terminal domain of RNA polymerase alpha subunit"/>
    <property type="match status" value="1"/>
</dbReference>
<feature type="domain" description="RNA polymerase alpha subunit C-terminal" evidence="1">
    <location>
        <begin position="89"/>
        <end position="144"/>
    </location>
</feature>
<dbReference type="AlphaFoldDB" id="A0A6A7RUW8"/>
<dbReference type="EMBL" id="PDHS01000228">
    <property type="protein sequence ID" value="MQM30890.1"/>
    <property type="molecule type" value="Genomic_DNA"/>
</dbReference>
<dbReference type="Gene3D" id="1.10.150.20">
    <property type="entry name" value="5' to 3' exonuclease, C-terminal subdomain"/>
    <property type="match status" value="1"/>
</dbReference>
<dbReference type="GO" id="GO:0003677">
    <property type="term" value="F:DNA binding"/>
    <property type="evidence" value="ECO:0007669"/>
    <property type="project" value="InterPro"/>
</dbReference>
<evidence type="ECO:0000313" key="2">
    <source>
        <dbReference type="EMBL" id="MQM30890.1"/>
    </source>
</evidence>
<proteinExistence type="predicted"/>
<protein>
    <recommendedName>
        <fullName evidence="1">RNA polymerase alpha subunit C-terminal domain-containing protein</fullName>
    </recommendedName>
</protein>
<comment type="caution">
    <text evidence="2">The sequence shown here is derived from an EMBL/GenBank/DDBJ whole genome shotgun (WGS) entry which is preliminary data.</text>
</comment>
<sequence length="149" mass="16518">MRTEMRSRNRAIVQTVLSGSPAAAVARQFGVSKSRCYQLVHSVCSRLDPELYASLQTPGKRLVPIATLCEFAEAFLERPDVDDDSVTRDSPIHRLTKLSTITLHALTSVDIQTVGDLMNCNIDDLNKIPLLGKEGIRRIQESLRSIKVA</sequence>
<dbReference type="Proteomes" id="UP000342300">
    <property type="component" value="Unassembled WGS sequence"/>
</dbReference>
<evidence type="ECO:0000259" key="1">
    <source>
        <dbReference type="Pfam" id="PF03118"/>
    </source>
</evidence>
<name>A0A6A7RUW8_9PROT</name>
<dbReference type="GO" id="GO:0003899">
    <property type="term" value="F:DNA-directed RNA polymerase activity"/>
    <property type="evidence" value="ECO:0007669"/>
    <property type="project" value="InterPro"/>
</dbReference>
<evidence type="ECO:0000313" key="3">
    <source>
        <dbReference type="Proteomes" id="UP000342300"/>
    </source>
</evidence>
<organism evidence="2 3">
    <name type="scientific">Candidatus Accumulibacter phosphatis</name>
    <dbReference type="NCBI Taxonomy" id="327160"/>
    <lineage>
        <taxon>Bacteria</taxon>
        <taxon>Pseudomonadati</taxon>
        <taxon>Pseudomonadota</taxon>
        <taxon>Betaproteobacteria</taxon>
        <taxon>Candidatus Accumulibacter</taxon>
    </lineage>
</organism>